<feature type="transmembrane region" description="Helical" evidence="8">
    <location>
        <begin position="82"/>
        <end position="101"/>
    </location>
</feature>
<proteinExistence type="inferred from homology"/>
<sequence>MALVLAGALSLQFGAALAASLFPMAGPLGVVTLRLGVAAVVLLAVARPAVRGYGRRDWAVVISFGLALAAMNASFYQAIDRVPLGVAVTLEFLGPLGLAVVGSRRLVDLVWVALAGTGVLLLGEAGTAGDAGSLDPLGVGFALLAGACWAAYILLAARAGARFPRADGLALAMAIGAVAVLPFGVVDAGAALLDTRVLLLGAGVALLSSVLPYTLELMALRRLSPGTFGVLMSLEPAVAALAGWLVLDQALGAWQSLAIALVVVAGAGAVRSGRPADAGPRSRPAAEEGADG</sequence>
<dbReference type="InterPro" id="IPR000620">
    <property type="entry name" value="EamA_dom"/>
</dbReference>
<keyword evidence="12" id="KW-1185">Reference proteome</keyword>
<dbReference type="Pfam" id="PF00892">
    <property type="entry name" value="EamA"/>
    <property type="match status" value="1"/>
</dbReference>
<evidence type="ECO:0000256" key="3">
    <source>
        <dbReference type="ARBA" id="ARBA00022475"/>
    </source>
</evidence>
<dbReference type="Proteomes" id="UP000567795">
    <property type="component" value="Unassembled WGS sequence"/>
</dbReference>
<feature type="transmembrane region" description="Helical" evidence="8">
    <location>
        <begin position="137"/>
        <end position="157"/>
    </location>
</feature>
<comment type="similarity">
    <text evidence="2">Belongs to the EamA transporter family.</text>
</comment>
<evidence type="ECO:0000256" key="4">
    <source>
        <dbReference type="ARBA" id="ARBA00022692"/>
    </source>
</evidence>
<reference evidence="11 12" key="1">
    <citation type="submission" date="2020-07" db="EMBL/GenBank/DDBJ databases">
        <title>Sequencing the genomes of 1000 actinobacteria strains.</title>
        <authorList>
            <person name="Klenk H.-P."/>
        </authorList>
    </citation>
    <scope>NUCLEOTIDE SEQUENCE [LARGE SCALE GENOMIC DNA]</scope>
    <source>
        <strain evidence="11 12">DSM 42178</strain>
    </source>
</reference>
<feature type="transmembrane region" description="Helical" evidence="8">
    <location>
        <begin position="253"/>
        <end position="273"/>
    </location>
</feature>
<dbReference type="GO" id="GO:0005886">
    <property type="term" value="C:plasma membrane"/>
    <property type="evidence" value="ECO:0007669"/>
    <property type="project" value="UniProtKB-SubCell"/>
</dbReference>
<evidence type="ECO:0000256" key="2">
    <source>
        <dbReference type="ARBA" id="ARBA00007362"/>
    </source>
</evidence>
<name>A0A853A1Z6_9ACTN</name>
<keyword evidence="3" id="KW-1003">Cell membrane</keyword>
<keyword evidence="9" id="KW-0732">Signal</keyword>
<dbReference type="PANTHER" id="PTHR42920:SF11">
    <property type="entry name" value="INNER MEMBRANE PROTEIN YTFF"/>
    <property type="match status" value="1"/>
</dbReference>
<feature type="transmembrane region" description="Helical" evidence="8">
    <location>
        <begin position="169"/>
        <end position="191"/>
    </location>
</feature>
<evidence type="ECO:0000256" key="1">
    <source>
        <dbReference type="ARBA" id="ARBA00004651"/>
    </source>
</evidence>
<dbReference type="AlphaFoldDB" id="A0A853A1Z6"/>
<keyword evidence="6 8" id="KW-0472">Membrane</keyword>
<evidence type="ECO:0000256" key="9">
    <source>
        <dbReference type="SAM" id="SignalP"/>
    </source>
</evidence>
<accession>A0A853A1Z6</accession>
<evidence type="ECO:0000256" key="5">
    <source>
        <dbReference type="ARBA" id="ARBA00022989"/>
    </source>
</evidence>
<evidence type="ECO:0000256" key="8">
    <source>
        <dbReference type="SAM" id="Phobius"/>
    </source>
</evidence>
<evidence type="ECO:0000259" key="10">
    <source>
        <dbReference type="Pfam" id="PF00892"/>
    </source>
</evidence>
<dbReference type="EMBL" id="JACBZD010000001">
    <property type="protein sequence ID" value="NYI04448.1"/>
    <property type="molecule type" value="Genomic_DNA"/>
</dbReference>
<feature type="transmembrane region" description="Helical" evidence="8">
    <location>
        <begin position="58"/>
        <end position="76"/>
    </location>
</feature>
<keyword evidence="5 8" id="KW-1133">Transmembrane helix</keyword>
<evidence type="ECO:0000313" key="12">
    <source>
        <dbReference type="Proteomes" id="UP000567795"/>
    </source>
</evidence>
<feature type="transmembrane region" description="Helical" evidence="8">
    <location>
        <begin position="106"/>
        <end position="125"/>
    </location>
</feature>
<dbReference type="InterPro" id="IPR037185">
    <property type="entry name" value="EmrE-like"/>
</dbReference>
<gene>
    <name evidence="11" type="ORF">FHU37_001391</name>
</gene>
<comment type="subcellular location">
    <subcellularLocation>
        <location evidence="1">Cell membrane</location>
        <topology evidence="1">Multi-pass membrane protein</topology>
    </subcellularLocation>
</comment>
<feature type="signal peptide" evidence="9">
    <location>
        <begin position="1"/>
        <end position="18"/>
    </location>
</feature>
<dbReference type="PANTHER" id="PTHR42920">
    <property type="entry name" value="OS03G0707200 PROTEIN-RELATED"/>
    <property type="match status" value="1"/>
</dbReference>
<comment type="caution">
    <text evidence="11">The sequence shown here is derived from an EMBL/GenBank/DDBJ whole genome shotgun (WGS) entry which is preliminary data.</text>
</comment>
<feature type="domain" description="EamA" evidence="10">
    <location>
        <begin position="137"/>
        <end position="265"/>
    </location>
</feature>
<dbReference type="SUPFAM" id="SSF103481">
    <property type="entry name" value="Multidrug resistance efflux transporter EmrE"/>
    <property type="match status" value="2"/>
</dbReference>
<organism evidence="11 12">
    <name type="scientific">Allostreptomyces psammosilenae</name>
    <dbReference type="NCBI Taxonomy" id="1892865"/>
    <lineage>
        <taxon>Bacteria</taxon>
        <taxon>Bacillati</taxon>
        <taxon>Actinomycetota</taxon>
        <taxon>Actinomycetes</taxon>
        <taxon>Kitasatosporales</taxon>
        <taxon>Streptomycetaceae</taxon>
        <taxon>Allostreptomyces</taxon>
    </lineage>
</organism>
<protein>
    <submittedName>
        <fullName evidence="11">Inner membrane transporter RhtA</fullName>
    </submittedName>
</protein>
<dbReference type="InterPro" id="IPR051258">
    <property type="entry name" value="Diverse_Substrate_Transporter"/>
</dbReference>
<keyword evidence="4 8" id="KW-0812">Transmembrane</keyword>
<feature type="transmembrane region" description="Helical" evidence="8">
    <location>
        <begin position="197"/>
        <end position="215"/>
    </location>
</feature>
<feature type="chain" id="PRO_5032737379" evidence="9">
    <location>
        <begin position="19"/>
        <end position="292"/>
    </location>
</feature>
<evidence type="ECO:0000256" key="7">
    <source>
        <dbReference type="SAM" id="MobiDB-lite"/>
    </source>
</evidence>
<evidence type="ECO:0000313" key="11">
    <source>
        <dbReference type="EMBL" id="NYI04448.1"/>
    </source>
</evidence>
<feature type="region of interest" description="Disordered" evidence="7">
    <location>
        <begin position="271"/>
        <end position="292"/>
    </location>
</feature>
<evidence type="ECO:0000256" key="6">
    <source>
        <dbReference type="ARBA" id="ARBA00023136"/>
    </source>
</evidence>
<feature type="transmembrane region" description="Helical" evidence="8">
    <location>
        <begin position="227"/>
        <end position="247"/>
    </location>
</feature>